<dbReference type="PANTHER" id="PTHR30032:SF8">
    <property type="entry name" value="GERMINATION-SPECIFIC N-ACETYLMURAMOYL-L-ALANINE AMIDASE"/>
    <property type="match status" value="1"/>
</dbReference>
<dbReference type="Pfam" id="PF04122">
    <property type="entry name" value="CW_binding_2"/>
    <property type="match status" value="3"/>
</dbReference>
<dbReference type="PANTHER" id="PTHR30032">
    <property type="entry name" value="N-ACETYLMURAMOYL-L-ALANINE AMIDASE-RELATED"/>
    <property type="match status" value="1"/>
</dbReference>
<name>A0ABT2H6L4_9MICO</name>
<keyword evidence="3" id="KW-1185">Reference proteome</keyword>
<feature type="chain" id="PRO_5046546737" evidence="1">
    <location>
        <begin position="32"/>
        <end position="608"/>
    </location>
</feature>
<dbReference type="RefSeq" id="WP_259540527.1">
    <property type="nucleotide sequence ID" value="NZ_JANLCJ010000007.1"/>
</dbReference>
<dbReference type="InterPro" id="IPR007253">
    <property type="entry name" value="Cell_wall-bd_2"/>
</dbReference>
<feature type="signal peptide" evidence="1">
    <location>
        <begin position="1"/>
        <end position="31"/>
    </location>
</feature>
<dbReference type="EMBL" id="JANLCJ010000007">
    <property type="protein sequence ID" value="MCS5735585.1"/>
    <property type="molecule type" value="Genomic_DNA"/>
</dbReference>
<comment type="caution">
    <text evidence="2">The sequence shown here is derived from an EMBL/GenBank/DDBJ whole genome shotgun (WGS) entry which is preliminary data.</text>
</comment>
<organism evidence="2 3">
    <name type="scientific">Herbiconiux daphne</name>
    <dbReference type="NCBI Taxonomy" id="2970914"/>
    <lineage>
        <taxon>Bacteria</taxon>
        <taxon>Bacillati</taxon>
        <taxon>Actinomycetota</taxon>
        <taxon>Actinomycetes</taxon>
        <taxon>Micrococcales</taxon>
        <taxon>Microbacteriaceae</taxon>
        <taxon>Herbiconiux</taxon>
    </lineage>
</organism>
<evidence type="ECO:0000313" key="2">
    <source>
        <dbReference type="EMBL" id="MCS5735585.1"/>
    </source>
</evidence>
<evidence type="ECO:0000313" key="3">
    <source>
        <dbReference type="Proteomes" id="UP001165586"/>
    </source>
</evidence>
<dbReference type="Proteomes" id="UP001165586">
    <property type="component" value="Unassembled WGS sequence"/>
</dbReference>
<keyword evidence="1" id="KW-0732">Signal</keyword>
<dbReference type="InterPro" id="IPR051922">
    <property type="entry name" value="Bact_Sporulation_Assoc"/>
</dbReference>
<evidence type="ECO:0000256" key="1">
    <source>
        <dbReference type="SAM" id="SignalP"/>
    </source>
</evidence>
<proteinExistence type="predicted"/>
<accession>A0ABT2H6L4</accession>
<gene>
    <name evidence="2" type="ORF">N1032_17715</name>
</gene>
<sequence>MTKLNGVWRSAAITAAAALAIGLMGAAPAGATEVGALAAPGDVSPGATPYSASLTGSYGDPATPAGWQNLPVSTTTLTFVLPDDLRGLGITAVSVRTIADSGNVIVHNQAINAATNTLQVAIPAGRLSTTVSPTADPAYGGVPYFSYRITFLSPSGSTEYRKLELQGVFRVVDGSSTTTTSTLTRDSATAYSFTSDYRGTSEQWVTSGQTIVVPAPAGRTWQANASAVLTDWAENDVPVTATRAANGSSLTIAIPSGATFDAYLDGRSYVTIVATATEGDAQHVSTTDVSVDAVFGQSTSIAGTLSARVSGSDRYTGAIAMAAAGRPFGTVKTLYLAAGANFPDALSAGPVAAADGSTLLLVPASQNEAVARRIHDLDPESIVIVGGPNSVTPDWVTRIQQETDAPITRVGGADRYAVSRQLATDTFGTSGADHVFIATGASYPDALSAIPAAVANDAPVLLVIGQSSTLDAATVSTLDQLGTEQVTILGGPNSVSPGIQTQLEQKYPGEVTRLGGADRYAVALAVNDEFRSDFTPGAAFLASGGAFADALAGGVLAATHGSPLLLSRPECVPADVSAALQGDGLTHVTLLGGRNTLTPAVATLASCN</sequence>
<protein>
    <submittedName>
        <fullName evidence="2">Cell wall-binding repeat-containing protein</fullName>
    </submittedName>
</protein>
<reference evidence="2" key="1">
    <citation type="submission" date="2022-08" db="EMBL/GenBank/DDBJ databases">
        <authorList>
            <person name="Deng Y."/>
            <person name="Han X.-F."/>
            <person name="Zhang Y.-Q."/>
        </authorList>
    </citation>
    <scope>NUCLEOTIDE SEQUENCE</scope>
    <source>
        <strain evidence="2">CPCC 203386</strain>
    </source>
</reference>